<proteinExistence type="predicted"/>
<organism evidence="3 4">
    <name type="scientific">Burkholderia lata (strain ATCC 17760 / DSM 23089 / LMG 22485 / NCIMB 9086 / R18194 / 383)</name>
    <dbReference type="NCBI Taxonomy" id="482957"/>
    <lineage>
        <taxon>Bacteria</taxon>
        <taxon>Pseudomonadati</taxon>
        <taxon>Pseudomonadota</taxon>
        <taxon>Betaproteobacteria</taxon>
        <taxon>Burkholderiales</taxon>
        <taxon>Burkholderiaceae</taxon>
        <taxon>Burkholderia</taxon>
        <taxon>Burkholderia cepacia complex</taxon>
    </lineage>
</organism>
<dbReference type="InterPro" id="IPR015424">
    <property type="entry name" value="PyrdxlP-dep_Trfase"/>
</dbReference>
<keyword evidence="3" id="KW-0808">Transferase</keyword>
<dbReference type="InterPro" id="IPR015421">
    <property type="entry name" value="PyrdxlP-dep_Trfase_major"/>
</dbReference>
<dbReference type="InterPro" id="IPR015422">
    <property type="entry name" value="PyrdxlP-dep_Trfase_small"/>
</dbReference>
<protein>
    <submittedName>
        <fullName evidence="3">Class V aminotransferase</fullName>
    </submittedName>
</protein>
<dbReference type="SUPFAM" id="SSF53383">
    <property type="entry name" value="PLP-dependent transferases"/>
    <property type="match status" value="1"/>
</dbReference>
<evidence type="ECO:0000259" key="2">
    <source>
        <dbReference type="Pfam" id="PF00266"/>
    </source>
</evidence>
<dbReference type="EMBL" id="CABVPW010000037">
    <property type="protein sequence ID" value="VWC26604.1"/>
    <property type="molecule type" value="Genomic_DNA"/>
</dbReference>
<dbReference type="GO" id="GO:0008483">
    <property type="term" value="F:transaminase activity"/>
    <property type="evidence" value="ECO:0007669"/>
    <property type="project" value="UniProtKB-KW"/>
</dbReference>
<dbReference type="RefSeq" id="WP_175034395.1">
    <property type="nucleotide sequence ID" value="NZ_CABVPW010000037.1"/>
</dbReference>
<dbReference type="Pfam" id="PF00266">
    <property type="entry name" value="Aminotran_5"/>
    <property type="match status" value="1"/>
</dbReference>
<keyword evidence="1" id="KW-0663">Pyridoxal phosphate</keyword>
<dbReference type="InterPro" id="IPR000192">
    <property type="entry name" value="Aminotrans_V_dom"/>
</dbReference>
<dbReference type="Proteomes" id="UP000494218">
    <property type="component" value="Unassembled WGS sequence"/>
</dbReference>
<evidence type="ECO:0000256" key="1">
    <source>
        <dbReference type="ARBA" id="ARBA00022898"/>
    </source>
</evidence>
<accession>A0A6P2R873</accession>
<dbReference type="Gene3D" id="3.40.640.10">
    <property type="entry name" value="Type I PLP-dependent aspartate aminotransferase-like (Major domain)"/>
    <property type="match status" value="1"/>
</dbReference>
<dbReference type="PANTHER" id="PTHR43586">
    <property type="entry name" value="CYSTEINE DESULFURASE"/>
    <property type="match status" value="1"/>
</dbReference>
<dbReference type="AlphaFoldDB" id="A0A6P2R873"/>
<dbReference type="PANTHER" id="PTHR43586:SF15">
    <property type="entry name" value="BLR3095 PROTEIN"/>
    <property type="match status" value="1"/>
</dbReference>
<dbReference type="Gene3D" id="3.90.1150.10">
    <property type="entry name" value="Aspartate Aminotransferase, domain 1"/>
    <property type="match status" value="1"/>
</dbReference>
<feature type="domain" description="Aminotransferase class V" evidence="2">
    <location>
        <begin position="22"/>
        <end position="371"/>
    </location>
</feature>
<evidence type="ECO:0000313" key="4">
    <source>
        <dbReference type="Proteomes" id="UP000494218"/>
    </source>
</evidence>
<sequence length="391" mass="42865">MIATEKLASVREQFPVTKRQLYLDSAHQTPLCLPVRDALYSFLTEGSEMAGPKPVWVRRVEATRASVARFFNAAPSEIAFTKNTSEGLNIAANAVPLEAGDNVVLIEGDHPNNAYAWLNLQRKGVEVRFAPLKDNEIATARTFEPFIDERTKVVTLSHVTFHAGQVHDLASIGKLCKERGIYLVVDAMQSVGVIPLDVKALNISVLAAGTHKGLLVPQGLGVLYVADGLDELRPAYLAMSSMLNPPADYIARPDDMAVRKDALRFEIGNVNLPDLHALDAAIKLIESVGVLEIQKHVNELGDTLLTRLDELGVSVVGPRERGQRNHIYVLDLPVEKWAGYFARNDVRVSPERGGIRVSLAMFNTADDIKRLVDVIRTGLRETSPAVVAQVD</sequence>
<evidence type="ECO:0000313" key="3">
    <source>
        <dbReference type="EMBL" id="VWC26604.1"/>
    </source>
</evidence>
<gene>
    <name evidence="3" type="ORF">BLA23254_06100</name>
</gene>
<reference evidence="3 4" key="1">
    <citation type="submission" date="2019-09" db="EMBL/GenBank/DDBJ databases">
        <authorList>
            <person name="Depoorter E."/>
        </authorList>
    </citation>
    <scope>NUCLEOTIDE SEQUENCE [LARGE SCALE GENOMIC DNA]</scope>
    <source>
        <strain evidence="3">LMG 23254</strain>
    </source>
</reference>
<name>A0A6P2R873_BURL3</name>
<keyword evidence="3" id="KW-0032">Aminotransferase</keyword>